<reference evidence="1 2" key="1">
    <citation type="journal article" date="2022" name="Int. J. Syst. Evol. Microbiol.">
        <title>Miniphocaeibacter halophilus sp. nov., an ammonium-tolerant acetate-producing bacterium isolated from a biogas system.</title>
        <authorList>
            <person name="Schnurer A."/>
            <person name="Singh A."/>
            <person name="Bi S."/>
            <person name="Qiao W."/>
            <person name="Westerholm M."/>
        </authorList>
    </citation>
    <scope>NUCLEOTIDE SEQUENCE [LARGE SCALE GENOMIC DNA]</scope>
    <source>
        <strain evidence="1 2">AMB_01</strain>
    </source>
</reference>
<name>A0AC61MPA6_9FIRM</name>
<keyword evidence="2" id="KW-1185">Reference proteome</keyword>
<dbReference type="Proteomes" id="UP000595814">
    <property type="component" value="Chromosome"/>
</dbReference>
<protein>
    <submittedName>
        <fullName evidence="1">V-type ATP synthase subunit F</fullName>
    </submittedName>
</protein>
<evidence type="ECO:0000313" key="1">
    <source>
        <dbReference type="EMBL" id="QQK07360.1"/>
    </source>
</evidence>
<dbReference type="EMBL" id="CP066744">
    <property type="protein sequence ID" value="QQK07360.1"/>
    <property type="molecule type" value="Genomic_DNA"/>
</dbReference>
<evidence type="ECO:0000313" key="2">
    <source>
        <dbReference type="Proteomes" id="UP000595814"/>
    </source>
</evidence>
<organism evidence="1 2">
    <name type="scientific">Miniphocaeibacter halophilus</name>
    <dbReference type="NCBI Taxonomy" id="2931922"/>
    <lineage>
        <taxon>Bacteria</taxon>
        <taxon>Bacillati</taxon>
        <taxon>Bacillota</taxon>
        <taxon>Tissierellia</taxon>
        <taxon>Tissierellales</taxon>
        <taxon>Peptoniphilaceae</taxon>
        <taxon>Miniphocaeibacter</taxon>
    </lineage>
</organism>
<sequence>MKSIVISNETNVILGMELAGIETGYSEDEDEIRKIFTESIENEKYGIVIVTEGINELLSDLIFSHREKGKLPLIVTIPGEDGLKDKDFIMKYVKESLGVKID</sequence>
<accession>A0AC61MPA6</accession>
<gene>
    <name evidence="1" type="ORF">JFY71_08545</name>
</gene>
<proteinExistence type="predicted"/>